<evidence type="ECO:0000313" key="1">
    <source>
        <dbReference type="EMBL" id="MCU6800749.1"/>
    </source>
</evidence>
<accession>A0ABT2V1I2</accession>
<evidence type="ECO:0000313" key="2">
    <source>
        <dbReference type="Proteomes" id="UP001652395"/>
    </source>
</evidence>
<dbReference type="RefSeq" id="WP_158359482.1">
    <property type="nucleotide sequence ID" value="NZ_JAOQJF010000029.1"/>
</dbReference>
<reference evidence="1 2" key="1">
    <citation type="journal article" date="2021" name="ISME Commun">
        <title>Automated analysis of genomic sequences facilitates high-throughput and comprehensive description of bacteria.</title>
        <authorList>
            <person name="Hitch T.C.A."/>
        </authorList>
    </citation>
    <scope>NUCLEOTIDE SEQUENCE [LARGE SCALE GENOMIC DNA]</scope>
    <source>
        <strain evidence="2">f_CCE</strain>
    </source>
</reference>
<dbReference type="EMBL" id="JAOQJF010000029">
    <property type="protein sequence ID" value="MCU6800749.1"/>
    <property type="molecule type" value="Genomic_DNA"/>
</dbReference>
<keyword evidence="2" id="KW-1185">Reference proteome</keyword>
<dbReference type="Proteomes" id="UP001652395">
    <property type="component" value="Unassembled WGS sequence"/>
</dbReference>
<proteinExistence type="predicted"/>
<organism evidence="1 2">
    <name type="scientific">Alitiscatomonas aceti</name>
    <dbReference type="NCBI Taxonomy" id="2981724"/>
    <lineage>
        <taxon>Bacteria</taxon>
        <taxon>Bacillati</taxon>
        <taxon>Bacillota</taxon>
        <taxon>Clostridia</taxon>
        <taxon>Lachnospirales</taxon>
        <taxon>Lachnospiraceae</taxon>
        <taxon>Alitiscatomonas</taxon>
    </lineage>
</organism>
<protein>
    <submittedName>
        <fullName evidence="1">Uncharacterized protein</fullName>
    </submittedName>
</protein>
<comment type="caution">
    <text evidence="1">The sequence shown here is derived from an EMBL/GenBank/DDBJ whole genome shotgun (WGS) entry which is preliminary data.</text>
</comment>
<sequence length="135" mass="16381">MAWQQPKTDWKESDYFNVEDYNRIKGNLNELHRMALVYWEEFPWDEMGEDKTWEDYGFYSDEINCFESNVEHICGGTYPFPVGKRKVFYDNQPFIDWKELNRVESACLMIYENIRNVINGRRRLAFKLGRREVPC</sequence>
<name>A0ABT2V1I2_9FIRM</name>
<gene>
    <name evidence="1" type="ORF">OCV69_12545</name>
</gene>